<sequence length="50" mass="5694">MCDRQQATTHRPSHNSTEIDSWREHHPGDSRAFGVDNIGLWGTGGDLRYK</sequence>
<evidence type="ECO:0000256" key="1">
    <source>
        <dbReference type="SAM" id="MobiDB-lite"/>
    </source>
</evidence>
<evidence type="ECO:0000313" key="2">
    <source>
        <dbReference type="EMBL" id="KAJ7648885.1"/>
    </source>
</evidence>
<gene>
    <name evidence="2" type="ORF">B0H17DRAFT_1102776</name>
</gene>
<feature type="compositionally biased region" description="Polar residues" evidence="1">
    <location>
        <begin position="1"/>
        <end position="19"/>
    </location>
</feature>
<dbReference type="Proteomes" id="UP001221757">
    <property type="component" value="Unassembled WGS sequence"/>
</dbReference>
<comment type="caution">
    <text evidence="2">The sequence shown here is derived from an EMBL/GenBank/DDBJ whole genome shotgun (WGS) entry which is preliminary data.</text>
</comment>
<dbReference type="EMBL" id="JARKIE010000372">
    <property type="protein sequence ID" value="KAJ7648885.1"/>
    <property type="molecule type" value="Genomic_DNA"/>
</dbReference>
<organism evidence="2 3">
    <name type="scientific">Mycena rosella</name>
    <name type="common">Pink bonnet</name>
    <name type="synonym">Agaricus rosellus</name>
    <dbReference type="NCBI Taxonomy" id="1033263"/>
    <lineage>
        <taxon>Eukaryota</taxon>
        <taxon>Fungi</taxon>
        <taxon>Dikarya</taxon>
        <taxon>Basidiomycota</taxon>
        <taxon>Agaricomycotina</taxon>
        <taxon>Agaricomycetes</taxon>
        <taxon>Agaricomycetidae</taxon>
        <taxon>Agaricales</taxon>
        <taxon>Marasmiineae</taxon>
        <taxon>Mycenaceae</taxon>
        <taxon>Mycena</taxon>
    </lineage>
</organism>
<accession>A0AAD7CHD1</accession>
<evidence type="ECO:0000313" key="3">
    <source>
        <dbReference type="Proteomes" id="UP001221757"/>
    </source>
</evidence>
<protein>
    <submittedName>
        <fullName evidence="2">Uncharacterized protein</fullName>
    </submittedName>
</protein>
<keyword evidence="3" id="KW-1185">Reference proteome</keyword>
<reference evidence="2" key="1">
    <citation type="submission" date="2023-03" db="EMBL/GenBank/DDBJ databases">
        <title>Massive genome expansion in bonnet fungi (Mycena s.s.) driven by repeated elements and novel gene families across ecological guilds.</title>
        <authorList>
            <consortium name="Lawrence Berkeley National Laboratory"/>
            <person name="Harder C.B."/>
            <person name="Miyauchi S."/>
            <person name="Viragh M."/>
            <person name="Kuo A."/>
            <person name="Thoen E."/>
            <person name="Andreopoulos B."/>
            <person name="Lu D."/>
            <person name="Skrede I."/>
            <person name="Drula E."/>
            <person name="Henrissat B."/>
            <person name="Morin E."/>
            <person name="Kohler A."/>
            <person name="Barry K."/>
            <person name="LaButti K."/>
            <person name="Morin E."/>
            <person name="Salamov A."/>
            <person name="Lipzen A."/>
            <person name="Mereny Z."/>
            <person name="Hegedus B."/>
            <person name="Baldrian P."/>
            <person name="Stursova M."/>
            <person name="Weitz H."/>
            <person name="Taylor A."/>
            <person name="Grigoriev I.V."/>
            <person name="Nagy L.G."/>
            <person name="Martin F."/>
            <person name="Kauserud H."/>
        </authorList>
    </citation>
    <scope>NUCLEOTIDE SEQUENCE</scope>
    <source>
        <strain evidence="2">CBHHK067</strain>
    </source>
</reference>
<feature type="compositionally biased region" description="Basic and acidic residues" evidence="1">
    <location>
        <begin position="20"/>
        <end position="29"/>
    </location>
</feature>
<feature type="region of interest" description="Disordered" evidence="1">
    <location>
        <begin position="1"/>
        <end position="37"/>
    </location>
</feature>
<proteinExistence type="predicted"/>
<dbReference type="AlphaFoldDB" id="A0AAD7CHD1"/>
<name>A0AAD7CHD1_MYCRO</name>